<dbReference type="Pfam" id="PF00482">
    <property type="entry name" value="T2SSF"/>
    <property type="match status" value="1"/>
</dbReference>
<keyword evidence="5 6" id="KW-0472">Membrane</keyword>
<evidence type="ECO:0000313" key="9">
    <source>
        <dbReference type="Proteomes" id="UP000326907"/>
    </source>
</evidence>
<evidence type="ECO:0000313" key="8">
    <source>
        <dbReference type="EMBL" id="KAB2589959.1"/>
    </source>
</evidence>
<name>A0A5N5EGI6_9ACTN</name>
<dbReference type="AlphaFoldDB" id="A0A5N5EGI6"/>
<gene>
    <name evidence="8" type="ORF">F5983_23915</name>
</gene>
<feature type="transmembrane region" description="Helical" evidence="6">
    <location>
        <begin position="118"/>
        <end position="141"/>
    </location>
</feature>
<dbReference type="EMBL" id="VYUA01000024">
    <property type="protein sequence ID" value="KAB2589959.1"/>
    <property type="molecule type" value="Genomic_DNA"/>
</dbReference>
<dbReference type="Proteomes" id="UP000326907">
    <property type="component" value="Unassembled WGS sequence"/>
</dbReference>
<proteinExistence type="predicted"/>
<evidence type="ECO:0000256" key="3">
    <source>
        <dbReference type="ARBA" id="ARBA00022692"/>
    </source>
</evidence>
<dbReference type="InterPro" id="IPR018076">
    <property type="entry name" value="T2SS_GspF_dom"/>
</dbReference>
<feature type="transmembrane region" description="Helical" evidence="6">
    <location>
        <begin position="279"/>
        <end position="305"/>
    </location>
</feature>
<evidence type="ECO:0000259" key="7">
    <source>
        <dbReference type="Pfam" id="PF00482"/>
    </source>
</evidence>
<comment type="subcellular location">
    <subcellularLocation>
        <location evidence="1">Cell membrane</location>
        <topology evidence="1">Multi-pass membrane protein</topology>
    </subcellularLocation>
</comment>
<dbReference type="GO" id="GO:0005886">
    <property type="term" value="C:plasma membrane"/>
    <property type="evidence" value="ECO:0007669"/>
    <property type="project" value="UniProtKB-SubCell"/>
</dbReference>
<evidence type="ECO:0000256" key="2">
    <source>
        <dbReference type="ARBA" id="ARBA00022475"/>
    </source>
</evidence>
<keyword evidence="4 6" id="KW-1133">Transmembrane helix</keyword>
<evidence type="ECO:0000256" key="5">
    <source>
        <dbReference type="ARBA" id="ARBA00023136"/>
    </source>
</evidence>
<keyword evidence="3 6" id="KW-0812">Transmembrane</keyword>
<keyword evidence="2" id="KW-1003">Cell membrane</keyword>
<keyword evidence="9" id="KW-1185">Reference proteome</keyword>
<evidence type="ECO:0000256" key="6">
    <source>
        <dbReference type="SAM" id="Phobius"/>
    </source>
</evidence>
<dbReference type="RefSeq" id="WP_151512141.1">
    <property type="nucleotide sequence ID" value="NZ_JBMVCA010000017.1"/>
</dbReference>
<comment type="caution">
    <text evidence="8">The sequence shown here is derived from an EMBL/GenBank/DDBJ whole genome shotgun (WGS) entry which is preliminary data.</text>
</comment>
<evidence type="ECO:0000256" key="4">
    <source>
        <dbReference type="ARBA" id="ARBA00022989"/>
    </source>
</evidence>
<dbReference type="PANTHER" id="PTHR35007">
    <property type="entry name" value="INTEGRAL MEMBRANE PROTEIN-RELATED"/>
    <property type="match status" value="1"/>
</dbReference>
<sequence>MSATGEVLHSLGMLGALSGAAAQLVLAVAAGRRSRVVRGRGALLLEAAPAEGIGWWSRTAVVRAWKGSGGRTGGGVRPGGGGVRMVSGAGPGASASASADGGARVGVLRWVAPAGAWLAGWILIGGLMGCAVGAAAAYGTWRWQRSRPRPGPGESREERAAIAGQLPLAADLLAACVAVGAGPREAAEAVGESIGGPVGDRLARVAAEIRLGGEPAEAWGRLGEIPGAGPLARCLHRAGSTGAPAAEPVSRLAEAMRAEQAGAAVARAQRAGVLITAPVGLCFLPAFLAVGVAPVIIGLAGGLLATG</sequence>
<feature type="domain" description="Type II secretion system protein GspF" evidence="7">
    <location>
        <begin position="170"/>
        <end position="292"/>
    </location>
</feature>
<dbReference type="PANTHER" id="PTHR35007:SF3">
    <property type="entry name" value="POSSIBLE CONSERVED ALANINE RICH MEMBRANE PROTEIN"/>
    <property type="match status" value="1"/>
</dbReference>
<organism evidence="8 9">
    <name type="scientific">Streptomyces arboris</name>
    <dbReference type="NCBI Taxonomy" id="2600619"/>
    <lineage>
        <taxon>Bacteria</taxon>
        <taxon>Bacillati</taxon>
        <taxon>Actinomycetota</taxon>
        <taxon>Actinomycetes</taxon>
        <taxon>Kitasatosporales</taxon>
        <taxon>Streptomycetaceae</taxon>
        <taxon>Streptomyces</taxon>
    </lineage>
</organism>
<reference evidence="8 9" key="1">
    <citation type="submission" date="2019-09" db="EMBL/GenBank/DDBJ databases">
        <authorList>
            <person name="Liu P."/>
        </authorList>
    </citation>
    <scope>NUCLEOTIDE SEQUENCE [LARGE SCALE GENOMIC DNA]</scope>
    <source>
        <strain evidence="8 9">TRM68085</strain>
    </source>
</reference>
<evidence type="ECO:0000256" key="1">
    <source>
        <dbReference type="ARBA" id="ARBA00004651"/>
    </source>
</evidence>
<protein>
    <submittedName>
        <fullName evidence="8">Type II secretion system F family protein</fullName>
    </submittedName>
</protein>
<accession>A0A5N5EGI6</accession>